<sequence length="682" mass="77097">METIDGKVCISYGELTGRIITPANLNNLVSRKKVVRVQRGGNGREALFAVESLPMKWRTEVYRRYPDLQEQADSKEFLDTIQPDGAALNFFEGYALADGRNLPADKVLEYSANAAIMNAFRACWDAHVSKRQRSGKKALAAKEFWARAAASLPRLADRWPHSLPGSPRRLSMKCAEYVREGYACFISGKFQNGNAGKVLTEEQVGYLATLINNPNNVQDTKVAAAYNAKARLLGWKEITAAAVGVWREKLQLEAAAGRLGVTNFRNHKTMQVKRSRPTAPFLMCSLDGWTVELLYQKTRTDKKGHNVTTYTNRLTMVVVLDPCVDYPMGYAVGDHECPELIKAALRNAATHSRELTGQMLRYNQVQSDRYAIKTMSELYAVLGDKVIPAQAHNAKAKPVEPYFNHLNTTYCQLCPNWGGYGVTTDPKRQPNSEALNRRRHSFPDEAGVRAQIDEMIRLERAQKVGKLMEKLANLKPEHRLVMSREMYLLNFGAETGFKNVLEGCGLRPTILGVKRDYDCFELSFRDHASERWTVKYDPDDLHDVLAVSEDGTHRYMLEEKYVQPMALADRQPGDAEQLQRVRDFNKALEAETGRRLNHHYQGARRVIERAAELPIYQTPALGSCMEDRLILTDSRGQHKDNRSRNRLAAADIEALEVETIEIPVTRQGDDVEAYKVTDYSIF</sequence>
<dbReference type="GeneID" id="82149625"/>
<reference evidence="1 2" key="1">
    <citation type="submission" date="2019-02" db="EMBL/GenBank/DDBJ databases">
        <title>Isolation and identification of novel species under the genus Muribaculum.</title>
        <authorList>
            <person name="Miyake S."/>
            <person name="Ding Y."/>
            <person name="Low A."/>
            <person name="Soh M."/>
            <person name="Seedorf H."/>
        </authorList>
    </citation>
    <scope>NUCLEOTIDE SEQUENCE [LARGE SCALE GENOMIC DNA]</scope>
    <source>
        <strain evidence="1 2">TLL-A3</strain>
    </source>
</reference>
<dbReference type="RefSeq" id="WP_135471528.1">
    <property type="nucleotide sequence ID" value="NZ_SJSA01000001.1"/>
</dbReference>
<dbReference type="InterPro" id="IPR012337">
    <property type="entry name" value="RNaseH-like_sf"/>
</dbReference>
<dbReference type="Gene3D" id="3.30.420.10">
    <property type="entry name" value="Ribonuclease H-like superfamily/Ribonuclease H"/>
    <property type="match status" value="1"/>
</dbReference>
<organism evidence="1 2">
    <name type="scientific">Duncaniella freteri</name>
    <dbReference type="NCBI Taxonomy" id="2530391"/>
    <lineage>
        <taxon>Bacteria</taxon>
        <taxon>Pseudomonadati</taxon>
        <taxon>Bacteroidota</taxon>
        <taxon>Bacteroidia</taxon>
        <taxon>Bacteroidales</taxon>
        <taxon>Muribaculaceae</taxon>
        <taxon>Duncaniella</taxon>
    </lineage>
</organism>
<proteinExistence type="predicted"/>
<accession>A0A4Z0V5K6</accession>
<evidence type="ECO:0000313" key="2">
    <source>
        <dbReference type="Proteomes" id="UP000297635"/>
    </source>
</evidence>
<dbReference type="Proteomes" id="UP000297635">
    <property type="component" value="Unassembled WGS sequence"/>
</dbReference>
<dbReference type="EMBL" id="SJSA01000001">
    <property type="protein sequence ID" value="TGG40519.1"/>
    <property type="molecule type" value="Genomic_DNA"/>
</dbReference>
<comment type="caution">
    <text evidence="1">The sequence shown here is derived from an EMBL/GenBank/DDBJ whole genome shotgun (WGS) entry which is preliminary data.</text>
</comment>
<dbReference type="SUPFAM" id="SSF53098">
    <property type="entry name" value="Ribonuclease H-like"/>
    <property type="match status" value="1"/>
</dbReference>
<dbReference type="InterPro" id="IPR036397">
    <property type="entry name" value="RNaseH_sf"/>
</dbReference>
<keyword evidence="2" id="KW-1185">Reference proteome</keyword>
<gene>
    <name evidence="1" type="ORF">EZ315_07455</name>
</gene>
<evidence type="ECO:0000313" key="1">
    <source>
        <dbReference type="EMBL" id="TGG40519.1"/>
    </source>
</evidence>
<protein>
    <recommendedName>
        <fullName evidence="3">Integrase catalytic domain-containing protein</fullName>
    </recommendedName>
</protein>
<dbReference type="GO" id="GO:0003676">
    <property type="term" value="F:nucleic acid binding"/>
    <property type="evidence" value="ECO:0007669"/>
    <property type="project" value="InterPro"/>
</dbReference>
<dbReference type="AlphaFoldDB" id="A0A4Z0V5K6"/>
<name>A0A4Z0V5K6_9BACT</name>
<evidence type="ECO:0008006" key="3">
    <source>
        <dbReference type="Google" id="ProtNLM"/>
    </source>
</evidence>